<dbReference type="EMBL" id="JH767184">
    <property type="protein sequence ID" value="EQC29455.1"/>
    <property type="molecule type" value="Genomic_DNA"/>
</dbReference>
<feature type="region of interest" description="Disordered" evidence="1">
    <location>
        <begin position="20"/>
        <end position="83"/>
    </location>
</feature>
<accession>T0Q7N4</accession>
<dbReference type="VEuPathDB" id="FungiDB:SDRG_12917"/>
<dbReference type="OMA" id="KRAIPDG"/>
<feature type="compositionally biased region" description="Basic and acidic residues" evidence="1">
    <location>
        <begin position="30"/>
        <end position="43"/>
    </location>
</feature>
<gene>
    <name evidence="2" type="ORF">SDRG_12917</name>
</gene>
<dbReference type="GeneID" id="19953644"/>
<feature type="compositionally biased region" description="Low complexity" evidence="1">
    <location>
        <begin position="61"/>
        <end position="83"/>
    </location>
</feature>
<dbReference type="RefSeq" id="XP_008617222.1">
    <property type="nucleotide sequence ID" value="XM_008619000.1"/>
</dbReference>
<reference evidence="2 3" key="1">
    <citation type="submission" date="2012-04" db="EMBL/GenBank/DDBJ databases">
        <title>The Genome Sequence of Saprolegnia declina VS20.</title>
        <authorList>
            <consortium name="The Broad Institute Genome Sequencing Platform"/>
            <person name="Russ C."/>
            <person name="Nusbaum C."/>
            <person name="Tyler B."/>
            <person name="van West P."/>
            <person name="Dieguez-Uribeondo J."/>
            <person name="de Bruijn I."/>
            <person name="Tripathy S."/>
            <person name="Jiang R."/>
            <person name="Young S.K."/>
            <person name="Zeng Q."/>
            <person name="Gargeya S."/>
            <person name="Fitzgerald M."/>
            <person name="Haas B."/>
            <person name="Abouelleil A."/>
            <person name="Alvarado L."/>
            <person name="Arachchi H.M."/>
            <person name="Berlin A."/>
            <person name="Chapman S.B."/>
            <person name="Goldberg J."/>
            <person name="Griggs A."/>
            <person name="Gujja S."/>
            <person name="Hansen M."/>
            <person name="Howarth C."/>
            <person name="Imamovic A."/>
            <person name="Larimer J."/>
            <person name="McCowen C."/>
            <person name="Montmayeur A."/>
            <person name="Murphy C."/>
            <person name="Neiman D."/>
            <person name="Pearson M."/>
            <person name="Priest M."/>
            <person name="Roberts A."/>
            <person name="Saif S."/>
            <person name="Shea T."/>
            <person name="Sisk P."/>
            <person name="Sykes S."/>
            <person name="Wortman J."/>
            <person name="Nusbaum C."/>
            <person name="Birren B."/>
        </authorList>
    </citation>
    <scope>NUCLEOTIDE SEQUENCE [LARGE SCALE GENOMIC DNA]</scope>
    <source>
        <strain evidence="2 3">VS20</strain>
    </source>
</reference>
<dbReference type="Proteomes" id="UP000030762">
    <property type="component" value="Unassembled WGS sequence"/>
</dbReference>
<dbReference type="AlphaFoldDB" id="T0Q7N4"/>
<keyword evidence="3" id="KW-1185">Reference proteome</keyword>
<feature type="region of interest" description="Disordered" evidence="1">
    <location>
        <begin position="400"/>
        <end position="421"/>
    </location>
</feature>
<evidence type="ECO:0000313" key="2">
    <source>
        <dbReference type="EMBL" id="EQC29455.1"/>
    </source>
</evidence>
<evidence type="ECO:0000313" key="3">
    <source>
        <dbReference type="Proteomes" id="UP000030762"/>
    </source>
</evidence>
<sequence>MGLHFPTCFVPTFRWCASTGARSNSPAKRAIPDGRSEKGRSEKGQLTPNGNEKTKSDIAMSTSPTSTSTPTASTTSSPPTASSPVFSVMDGAITRQGLEAAARVYLSQDEDAPELLIARNVPLVHWLTHGLDNRLFNVIWSCRFHGDAADPATLASVYIVRATGKPNQAGVQNLNNLLTPQQGNHLIVYTGFDLKLLGQTRLPDLAVFQKFRDSQNIRLCMVVEVELKNRSFPRMLRWLRGYFRLIPSLRTAVGIKIFGPQRGNARQFGTIAVMLHRAVGHTAQLAYVASIGTAPLTDQAMATVVGVIGQDAANAMPHFDVNIAHEIALGHEEWQLDAIGRPVLHITIADLLYLDNANLLAGAPPTTERLEIDLYKLIFKVHEAMGQVVITDDVQLAGESANEDQGAEDKRMVSMKTRVQF</sequence>
<dbReference type="OrthoDB" id="84229at2759"/>
<evidence type="ECO:0000256" key="1">
    <source>
        <dbReference type="SAM" id="MobiDB-lite"/>
    </source>
</evidence>
<name>T0Q7N4_SAPDV</name>
<organism evidence="2 3">
    <name type="scientific">Saprolegnia diclina (strain VS20)</name>
    <dbReference type="NCBI Taxonomy" id="1156394"/>
    <lineage>
        <taxon>Eukaryota</taxon>
        <taxon>Sar</taxon>
        <taxon>Stramenopiles</taxon>
        <taxon>Oomycota</taxon>
        <taxon>Saprolegniomycetes</taxon>
        <taxon>Saprolegniales</taxon>
        <taxon>Saprolegniaceae</taxon>
        <taxon>Saprolegnia</taxon>
    </lineage>
</organism>
<dbReference type="InParanoid" id="T0Q7N4"/>
<protein>
    <submittedName>
        <fullName evidence="2">Uncharacterized protein</fullName>
    </submittedName>
</protein>
<proteinExistence type="predicted"/>